<feature type="compositionally biased region" description="Low complexity" evidence="1">
    <location>
        <begin position="334"/>
        <end position="355"/>
    </location>
</feature>
<dbReference type="AlphaFoldDB" id="A0A2C5YY51"/>
<evidence type="ECO:0000313" key="4">
    <source>
        <dbReference type="Proteomes" id="UP000226431"/>
    </source>
</evidence>
<name>A0A2C5YY51_9HYPO</name>
<proteinExistence type="predicted"/>
<keyword evidence="4" id="KW-1185">Reference proteome</keyword>
<dbReference type="EMBL" id="NJES01000420">
    <property type="protein sequence ID" value="PHH72440.1"/>
    <property type="molecule type" value="Genomic_DNA"/>
</dbReference>
<sequence>MSLQEPLRLRISVQRHGVPEVKLLWPYVRSQDLTVSKLLAQISEVIPLETGEWGLEDYVLELSDGFGGSYECLHFQEITVDGKHLVDGLVFGRPWLRTPQDRPSLDLPPRKRVRTSQEYEDDDEGQQRLLTQGPAFDDDDSFCDLDQEQDGGESSGDDAHEAEGNQEDLASELRFLLQENQEPSKRDTPSHDVNKNPNRLDLGSLDNIVALRAAFPLTPVTAIEGELLKHNKDIKKTFEGLKKSNDPILSFHELMDRYVAGFFCGNALHAASQYASGSLLPESRLARPLIEEVDDEGSEGAPEADASSDPDTDEEASSSSDDDEDTSDPEDSDNSSNDSSGGNDDAEGDAAAAGEVTALNNEEAGPETRSRIKSSSDSSRSSSTSCSEDEGAPINADDTSGLNPARDETGSDDEVASVSAPMSGFLTKTQKRNIRRRKKLIQDKKDALELKLEERKQALLRAMGQDAEEDPNEQPAQQGRGTETAQNGVASETASMKIQSRIDVGAGRRLVFGALGLRAPKTKADEENIKQALMKDVRPLMNPRLAQSEPGSEQQVDPSWRQKLNYGAVECVQESVSLSEPPFPFKQRWDPQQQGRKGNKRKRGSEEDFYGDGDSGLVLNEEDAIVDDMPALPADLSSLPVLEAGSLQQNMVITWKQMVMSQATRWQPQIVQKTGIVLLAGSTGDELHVRLAMRDREPKKRVYDDKTGERIYDKFEVPDSDSEGDQNGEDDGERVLSWTELMDPRILCSEGLGEPMGGNSFVGVCEPA</sequence>
<evidence type="ECO:0000313" key="3">
    <source>
        <dbReference type="EMBL" id="PHH72440.1"/>
    </source>
</evidence>
<dbReference type="InterPro" id="IPR055781">
    <property type="entry name" value="DUF7357"/>
</dbReference>
<feature type="region of interest" description="Disordered" evidence="1">
    <location>
        <begin position="459"/>
        <end position="500"/>
    </location>
</feature>
<feature type="compositionally biased region" description="Basic and acidic residues" evidence="1">
    <location>
        <begin position="182"/>
        <end position="194"/>
    </location>
</feature>
<feature type="compositionally biased region" description="Acidic residues" evidence="1">
    <location>
        <begin position="306"/>
        <end position="333"/>
    </location>
</feature>
<feature type="region of interest" description="Disordered" evidence="1">
    <location>
        <begin position="181"/>
        <end position="200"/>
    </location>
</feature>
<accession>A0A2C5YY51</accession>
<dbReference type="Pfam" id="PF24054">
    <property type="entry name" value="DUF7357"/>
    <property type="match status" value="1"/>
</dbReference>
<dbReference type="Proteomes" id="UP000226431">
    <property type="component" value="Unassembled WGS sequence"/>
</dbReference>
<feature type="region of interest" description="Disordered" evidence="1">
    <location>
        <begin position="98"/>
        <end position="166"/>
    </location>
</feature>
<evidence type="ECO:0000256" key="1">
    <source>
        <dbReference type="SAM" id="MobiDB-lite"/>
    </source>
</evidence>
<protein>
    <recommendedName>
        <fullName evidence="2">DUF7357 domain-containing protein</fullName>
    </recommendedName>
</protein>
<feature type="compositionally biased region" description="Acidic residues" evidence="1">
    <location>
        <begin position="136"/>
        <end position="151"/>
    </location>
</feature>
<feature type="region of interest" description="Disordered" evidence="1">
    <location>
        <begin position="716"/>
        <end position="735"/>
    </location>
</feature>
<feature type="compositionally biased region" description="Low complexity" evidence="1">
    <location>
        <begin position="373"/>
        <end position="386"/>
    </location>
</feature>
<gene>
    <name evidence="3" type="ORF">CDD80_4543</name>
</gene>
<feature type="domain" description="DUF7357" evidence="2">
    <location>
        <begin position="7"/>
        <end position="79"/>
    </location>
</feature>
<dbReference type="STRING" id="2004952.A0A2C5YY51"/>
<reference evidence="3 4" key="1">
    <citation type="submission" date="2017-06" db="EMBL/GenBank/DDBJ databases">
        <title>Ant-infecting Ophiocordyceps genomes reveal a high diversity of potential behavioral manipulation genes and a possible major role for enterotoxins.</title>
        <authorList>
            <person name="De Bekker C."/>
            <person name="Evans H.C."/>
            <person name="Brachmann A."/>
            <person name="Hughes D.P."/>
        </authorList>
    </citation>
    <scope>NUCLEOTIDE SEQUENCE [LARGE SCALE GENOMIC DNA]</scope>
    <source>
        <strain evidence="3 4">Map16</strain>
    </source>
</reference>
<feature type="compositionally biased region" description="Acidic residues" evidence="1">
    <location>
        <begin position="718"/>
        <end position="732"/>
    </location>
</feature>
<feature type="region of interest" description="Disordered" evidence="1">
    <location>
        <begin position="293"/>
        <end position="438"/>
    </location>
</feature>
<dbReference type="OrthoDB" id="5368821at2759"/>
<evidence type="ECO:0000259" key="2">
    <source>
        <dbReference type="Pfam" id="PF24054"/>
    </source>
</evidence>
<feature type="compositionally biased region" description="Basic residues" evidence="1">
    <location>
        <begin position="429"/>
        <end position="438"/>
    </location>
</feature>
<feature type="region of interest" description="Disordered" evidence="1">
    <location>
        <begin position="580"/>
        <end position="615"/>
    </location>
</feature>
<comment type="caution">
    <text evidence="3">The sequence shown here is derived from an EMBL/GenBank/DDBJ whole genome shotgun (WGS) entry which is preliminary data.</text>
</comment>
<feature type="compositionally biased region" description="Polar residues" evidence="1">
    <location>
        <begin position="474"/>
        <end position="498"/>
    </location>
</feature>
<organism evidence="3 4">
    <name type="scientific">Ophiocordyceps camponoti-rufipedis</name>
    <dbReference type="NCBI Taxonomy" id="2004952"/>
    <lineage>
        <taxon>Eukaryota</taxon>
        <taxon>Fungi</taxon>
        <taxon>Dikarya</taxon>
        <taxon>Ascomycota</taxon>
        <taxon>Pezizomycotina</taxon>
        <taxon>Sordariomycetes</taxon>
        <taxon>Hypocreomycetidae</taxon>
        <taxon>Hypocreales</taxon>
        <taxon>Ophiocordycipitaceae</taxon>
        <taxon>Ophiocordyceps</taxon>
    </lineage>
</organism>